<dbReference type="SUPFAM" id="SSF53335">
    <property type="entry name" value="S-adenosyl-L-methionine-dependent methyltransferases"/>
    <property type="match status" value="1"/>
</dbReference>
<keyword evidence="1" id="KW-0489">Methyltransferase</keyword>
<dbReference type="PANTHER" id="PTHR43464">
    <property type="entry name" value="METHYLTRANSFERASE"/>
    <property type="match status" value="1"/>
</dbReference>
<evidence type="ECO:0000259" key="5">
    <source>
        <dbReference type="PROSITE" id="PS50011"/>
    </source>
</evidence>
<feature type="domain" description="Protein kinase" evidence="5">
    <location>
        <begin position="225"/>
        <end position="639"/>
    </location>
</feature>
<dbReference type="OrthoDB" id="9791837at2"/>
<dbReference type="Proteomes" id="UP000195729">
    <property type="component" value="Chromosome"/>
</dbReference>
<dbReference type="Gene3D" id="3.30.200.20">
    <property type="entry name" value="Phosphorylase Kinase, domain 1"/>
    <property type="match status" value="1"/>
</dbReference>
<dbReference type="InterPro" id="IPR008266">
    <property type="entry name" value="Tyr_kinase_AS"/>
</dbReference>
<keyword evidence="2" id="KW-0808">Transferase</keyword>
<name>A0A1Y0L997_TATCI</name>
<dbReference type="PROSITE" id="PS50011">
    <property type="entry name" value="PROTEIN_KINASE_DOM"/>
    <property type="match status" value="1"/>
</dbReference>
<dbReference type="GO" id="GO:0004672">
    <property type="term" value="F:protein kinase activity"/>
    <property type="evidence" value="ECO:0007669"/>
    <property type="project" value="InterPro"/>
</dbReference>
<feature type="coiled-coil region" evidence="4">
    <location>
        <begin position="473"/>
        <end position="572"/>
    </location>
</feature>
<keyword evidence="8" id="KW-1185">Reference proteome</keyword>
<dbReference type="EMBL" id="CP015581">
    <property type="protein sequence ID" value="ARU98663.1"/>
    <property type="molecule type" value="Genomic_DNA"/>
</dbReference>
<evidence type="ECO:0000256" key="3">
    <source>
        <dbReference type="ARBA" id="ARBA00022691"/>
    </source>
</evidence>
<dbReference type="Proteomes" id="UP000195814">
    <property type="component" value="Chromosome"/>
</dbReference>
<evidence type="ECO:0000256" key="4">
    <source>
        <dbReference type="SAM" id="Coils"/>
    </source>
</evidence>
<keyword evidence="3" id="KW-0949">S-adenosyl-L-methionine</keyword>
<dbReference type="InterPro" id="IPR025714">
    <property type="entry name" value="Methyltranfer_dom"/>
</dbReference>
<dbReference type="Gene3D" id="3.40.50.150">
    <property type="entry name" value="Vaccinia Virus protein VP39"/>
    <property type="match status" value="1"/>
</dbReference>
<dbReference type="CDD" id="cd02440">
    <property type="entry name" value="AdoMet_MTases"/>
    <property type="match status" value="1"/>
</dbReference>
<dbReference type="GO" id="GO:0008168">
    <property type="term" value="F:methyltransferase activity"/>
    <property type="evidence" value="ECO:0007669"/>
    <property type="project" value="UniProtKB-KW"/>
</dbReference>
<proteinExistence type="predicted"/>
<dbReference type="RefSeq" id="WP_087488996.1">
    <property type="nucleotide sequence ID" value="NZ_CP015579.1"/>
</dbReference>
<evidence type="ECO:0000313" key="7">
    <source>
        <dbReference type="EMBL" id="ARU98663.1"/>
    </source>
</evidence>
<reference evidence="8 9" key="1">
    <citation type="submission" date="2016-05" db="EMBL/GenBank/DDBJ databases">
        <title>Complete genome sequence of two 2,5-diketo-D-glunonic acid producing strain Tatumella citrea.</title>
        <authorList>
            <person name="Duan C."/>
            <person name="Yang J."/>
            <person name="Yang S."/>
        </authorList>
    </citation>
    <scope>NUCLEOTIDE SEQUENCE [LARGE SCALE GENOMIC DNA]</scope>
    <source>
        <strain evidence="7 8">ATCC 39140</strain>
        <strain evidence="6 9">DSM 13699</strain>
    </source>
</reference>
<dbReference type="Pfam" id="PF13847">
    <property type="entry name" value="Methyltransf_31"/>
    <property type="match status" value="1"/>
</dbReference>
<dbReference type="InterPro" id="IPR029063">
    <property type="entry name" value="SAM-dependent_MTases_sf"/>
</dbReference>
<gene>
    <name evidence="6" type="ORF">A7K98_13155</name>
    <name evidence="7" type="ORF">A7K99_13140</name>
</gene>
<dbReference type="AlphaFoldDB" id="A0A1Y0L997"/>
<dbReference type="InterPro" id="IPR011009">
    <property type="entry name" value="Kinase-like_dom_sf"/>
</dbReference>
<evidence type="ECO:0000313" key="9">
    <source>
        <dbReference type="Proteomes" id="UP000195814"/>
    </source>
</evidence>
<evidence type="ECO:0000313" key="6">
    <source>
        <dbReference type="EMBL" id="ARU94626.1"/>
    </source>
</evidence>
<dbReference type="GO" id="GO:0032259">
    <property type="term" value="P:methylation"/>
    <property type="evidence" value="ECO:0007669"/>
    <property type="project" value="UniProtKB-KW"/>
</dbReference>
<dbReference type="PROSITE" id="PS00109">
    <property type="entry name" value="PROTEIN_KINASE_TYR"/>
    <property type="match status" value="1"/>
</dbReference>
<dbReference type="EMBL" id="CP015579">
    <property type="protein sequence ID" value="ARU94626.1"/>
    <property type="molecule type" value="Genomic_DNA"/>
</dbReference>
<organism evidence="6 9">
    <name type="scientific">Tatumella citrea</name>
    <name type="common">Pantoea citrea</name>
    <dbReference type="NCBI Taxonomy" id="53336"/>
    <lineage>
        <taxon>Bacteria</taxon>
        <taxon>Pseudomonadati</taxon>
        <taxon>Pseudomonadota</taxon>
        <taxon>Gammaproteobacteria</taxon>
        <taxon>Enterobacterales</taxon>
        <taxon>Erwiniaceae</taxon>
        <taxon>Tatumella</taxon>
    </lineage>
</organism>
<dbReference type="Gene3D" id="1.10.510.10">
    <property type="entry name" value="Transferase(Phosphotransferase) domain 1"/>
    <property type="match status" value="1"/>
</dbReference>
<dbReference type="GO" id="GO:0005524">
    <property type="term" value="F:ATP binding"/>
    <property type="evidence" value="ECO:0007669"/>
    <property type="project" value="InterPro"/>
</dbReference>
<keyword evidence="6" id="KW-0418">Kinase</keyword>
<dbReference type="KEGG" id="tci:A7K98_13155"/>
<dbReference type="PANTHER" id="PTHR43464:SF19">
    <property type="entry name" value="UBIQUINONE BIOSYNTHESIS O-METHYLTRANSFERASE, MITOCHONDRIAL"/>
    <property type="match status" value="1"/>
</dbReference>
<evidence type="ECO:0000256" key="2">
    <source>
        <dbReference type="ARBA" id="ARBA00022679"/>
    </source>
</evidence>
<dbReference type="InterPro" id="IPR000719">
    <property type="entry name" value="Prot_kinase_dom"/>
</dbReference>
<evidence type="ECO:0000256" key="1">
    <source>
        <dbReference type="ARBA" id="ARBA00022603"/>
    </source>
</evidence>
<sequence length="688" mass="79481">MNKNIEQLVSELPEIYQTIFGHSQWNSDAARDCNERLGLIKQHYDQLSAALGRPLRVLDLGCAQGFFSLSLAGFGATVKGIDFQQQNIDLCQALAAENPEFDISFETGRVEDIVSGLEKDQFDLVIGLSVFHHIVHLHGIQQVKAWLSHLADCTQIVILELALQEEPLYWGVSQPADPRELIDSCAFFYRTGSFNTHLSDIYRPMYLVSNHWIMLPDFCRQFSDWSDQPYRGAGLAHKKSRRYYSGDDFICKLFAHGSAENELTIDERERNSKEIADEAAFLSQPPAGFPVPELLAHGHDDDTSWLVMEKLPGRLLSDLLADGQPVDAEKLLSDVLEQLANLEKEHLYHDDIRTWNILMDEHGQARLIDFGSISSVRKDCSWPDNLFQSFFIFVNEIFGLDGNFQGFWRSAPAHPFRLSSPWSGWLYAFWQHPVDQWSYQLLKQLFDRKHTLPAPDNSLTATDLWVTAQETVLLEMQTKIRHLTEQNTEQQQLRLTRLEAAFDDLTLQHNQLAEQTLAMQHAAEATVEPVVVEVPEDVADLLQQLEQTRRELSRYQQENQQLQQEIEKIHRSRSWKLTRPYRYAGLQVILLKQYGVKQRCRHLAKRVLRLAIRFFRRHPALKQQVVKLLYKTGLYHKAFKLYQRMNPLHQANIQSESQSLSETEKQIANPDLLPSEVNDLFLRLTKRK</sequence>
<keyword evidence="4" id="KW-0175">Coiled coil</keyword>
<accession>A0A1Y0L997</accession>
<evidence type="ECO:0000313" key="8">
    <source>
        <dbReference type="Proteomes" id="UP000195729"/>
    </source>
</evidence>
<protein>
    <submittedName>
        <fullName evidence="6">Kinase</fullName>
    </submittedName>
</protein>
<dbReference type="SUPFAM" id="SSF56112">
    <property type="entry name" value="Protein kinase-like (PK-like)"/>
    <property type="match status" value="1"/>
</dbReference>
<dbReference type="Pfam" id="PF00069">
    <property type="entry name" value="Pkinase"/>
    <property type="match status" value="1"/>
</dbReference>